<reference evidence="5 6" key="1">
    <citation type="submission" date="2018-11" db="EMBL/GenBank/DDBJ databases">
        <title>Trebonia kvetii gen.nov., sp.nov., a novel acidophilic actinobacterium, and proposal of the new actinobacterial family Treboniaceae fam. nov.</title>
        <authorList>
            <person name="Rapoport D."/>
            <person name="Sagova-Mareckova M."/>
            <person name="Sedlacek I."/>
            <person name="Provaznik J."/>
            <person name="Kralova S."/>
            <person name="Pavlinic D."/>
            <person name="Benes V."/>
            <person name="Kopecky J."/>
        </authorList>
    </citation>
    <scope>NUCLEOTIDE SEQUENCE [LARGE SCALE GENOMIC DNA]</scope>
    <source>
        <strain evidence="5 6">15Tr583</strain>
    </source>
</reference>
<name>A0A6P2C1X6_9ACTN</name>
<dbReference type="PROSITE" id="PS51186">
    <property type="entry name" value="GNAT"/>
    <property type="match status" value="1"/>
</dbReference>
<keyword evidence="2" id="KW-0012">Acyltransferase</keyword>
<dbReference type="GO" id="GO:0008999">
    <property type="term" value="F:protein-N-terminal-alanine acetyltransferase activity"/>
    <property type="evidence" value="ECO:0007669"/>
    <property type="project" value="TreeGrafter"/>
</dbReference>
<evidence type="ECO:0000256" key="3">
    <source>
        <dbReference type="ARBA" id="ARBA00038502"/>
    </source>
</evidence>
<dbReference type="InterPro" id="IPR016181">
    <property type="entry name" value="Acyl_CoA_acyltransferase"/>
</dbReference>
<gene>
    <name evidence="5" type="ORF">EAS64_19135</name>
</gene>
<dbReference type="Proteomes" id="UP000460272">
    <property type="component" value="Unassembled WGS sequence"/>
</dbReference>
<feature type="domain" description="N-acetyltransferase" evidence="4">
    <location>
        <begin position="2"/>
        <end position="171"/>
    </location>
</feature>
<evidence type="ECO:0000256" key="1">
    <source>
        <dbReference type="ARBA" id="ARBA00022679"/>
    </source>
</evidence>
<dbReference type="AlphaFoldDB" id="A0A6P2C1X6"/>
<keyword evidence="1 5" id="KW-0808">Transferase</keyword>
<dbReference type="Gene3D" id="3.40.630.30">
    <property type="match status" value="1"/>
</dbReference>
<evidence type="ECO:0000259" key="4">
    <source>
        <dbReference type="PROSITE" id="PS51186"/>
    </source>
</evidence>
<keyword evidence="6" id="KW-1185">Reference proteome</keyword>
<dbReference type="RefSeq" id="WP_145854472.1">
    <property type="nucleotide sequence ID" value="NZ_RPFW01000003.1"/>
</dbReference>
<dbReference type="SUPFAM" id="SSF55729">
    <property type="entry name" value="Acyl-CoA N-acyltransferases (Nat)"/>
    <property type="match status" value="1"/>
</dbReference>
<dbReference type="GO" id="GO:0005737">
    <property type="term" value="C:cytoplasm"/>
    <property type="evidence" value="ECO:0007669"/>
    <property type="project" value="TreeGrafter"/>
</dbReference>
<dbReference type="InterPro" id="IPR051531">
    <property type="entry name" value="N-acetyltransferase"/>
</dbReference>
<sequence length="182" mass="19564">MAVTRLVSADDAAPLARLLTENRDYLAPWSPVQDDAYFTEEGQHQVIVRQLAAYERGAMLPLLIFGGDGEIAGSINLNSIIRGAFQNASVGYWVSQARAGHGLAGAAVAEAVKTAFGELGLHRLDASTLLHNTPSQRVLARNGFRPFGVAESYLKIAGRWQDHILFSLLNQSAENGHGPTAL</sequence>
<accession>A0A6P2C1X6</accession>
<dbReference type="OrthoDB" id="5242221at2"/>
<protein>
    <submittedName>
        <fullName evidence="5">N-acetyltransferase</fullName>
    </submittedName>
</protein>
<comment type="caution">
    <text evidence="5">The sequence shown here is derived from an EMBL/GenBank/DDBJ whole genome shotgun (WGS) entry which is preliminary data.</text>
</comment>
<dbReference type="InterPro" id="IPR000182">
    <property type="entry name" value="GNAT_dom"/>
</dbReference>
<organism evidence="5 6">
    <name type="scientific">Trebonia kvetii</name>
    <dbReference type="NCBI Taxonomy" id="2480626"/>
    <lineage>
        <taxon>Bacteria</taxon>
        <taxon>Bacillati</taxon>
        <taxon>Actinomycetota</taxon>
        <taxon>Actinomycetes</taxon>
        <taxon>Streptosporangiales</taxon>
        <taxon>Treboniaceae</taxon>
        <taxon>Trebonia</taxon>
    </lineage>
</organism>
<dbReference type="EMBL" id="RPFW01000003">
    <property type="protein sequence ID" value="TVZ04476.1"/>
    <property type="molecule type" value="Genomic_DNA"/>
</dbReference>
<dbReference type="PANTHER" id="PTHR43792:SF8">
    <property type="entry name" value="[RIBOSOMAL PROTEIN US5]-ALANINE N-ACETYLTRANSFERASE"/>
    <property type="match status" value="1"/>
</dbReference>
<comment type="similarity">
    <text evidence="3">Belongs to the acetyltransferase family. RimJ subfamily.</text>
</comment>
<dbReference type="Pfam" id="PF13302">
    <property type="entry name" value="Acetyltransf_3"/>
    <property type="match status" value="1"/>
</dbReference>
<dbReference type="PANTHER" id="PTHR43792">
    <property type="entry name" value="GNAT FAMILY, PUTATIVE (AFU_ORTHOLOGUE AFUA_3G00765)-RELATED-RELATED"/>
    <property type="match status" value="1"/>
</dbReference>
<evidence type="ECO:0000256" key="2">
    <source>
        <dbReference type="ARBA" id="ARBA00023315"/>
    </source>
</evidence>
<evidence type="ECO:0000313" key="6">
    <source>
        <dbReference type="Proteomes" id="UP000460272"/>
    </source>
</evidence>
<proteinExistence type="inferred from homology"/>
<evidence type="ECO:0000313" key="5">
    <source>
        <dbReference type="EMBL" id="TVZ04476.1"/>
    </source>
</evidence>